<dbReference type="OrthoDB" id="6303360at2"/>
<reference evidence="2 3" key="1">
    <citation type="submission" date="2018-01" db="EMBL/GenBank/DDBJ databases">
        <authorList>
            <person name="Paulsen S."/>
            <person name="Gram L.K."/>
        </authorList>
    </citation>
    <scope>NUCLEOTIDE SEQUENCE [LARGE SCALE GENOMIC DNA]</scope>
    <source>
        <strain evidence="2 3">S2599</strain>
    </source>
</reference>
<dbReference type="InterPro" id="IPR046058">
    <property type="entry name" value="WbuC_cupin"/>
</dbReference>
<dbReference type="Pfam" id="PF19480">
    <property type="entry name" value="DUF6016"/>
    <property type="match status" value="1"/>
</dbReference>
<comment type="caution">
    <text evidence="2">The sequence shown here is derived from an EMBL/GenBank/DDBJ whole genome shotgun (WGS) entry which is preliminary data.</text>
</comment>
<dbReference type="RefSeq" id="WP_138546222.1">
    <property type="nucleotide sequence ID" value="NZ_PNCJ01000034.1"/>
</dbReference>
<dbReference type="NCBIfam" id="TIGR04366">
    <property type="entry name" value="cupin_WbuC"/>
    <property type="match status" value="1"/>
</dbReference>
<evidence type="ECO:0000313" key="3">
    <source>
        <dbReference type="Proteomes" id="UP000306719"/>
    </source>
</evidence>
<dbReference type="Proteomes" id="UP000306719">
    <property type="component" value="Unassembled WGS sequence"/>
</dbReference>
<dbReference type="EMBL" id="PNCJ01000034">
    <property type="protein sequence ID" value="TMP33848.1"/>
    <property type="molecule type" value="Genomic_DNA"/>
</dbReference>
<sequence>MSNAIYIDGPIKVISRNHINDLKKKAIESNNGRYRYCLHNSINDNVQNMIIAITSDTQLLPQRRIGSDKCFSILEGELRIAIFSEEGQVLKVVNLTTEDNQSLWISDKYYTLTLPISAVAVYQEVITGRFNNHNDHPSWDVDDHLLQSLTS</sequence>
<reference evidence="3" key="2">
    <citation type="submission" date="2019-06" db="EMBL/GenBank/DDBJ databases">
        <title>Co-occurence of chitin degradation, pigmentation and bioactivity in marine Pseudoalteromonas.</title>
        <authorList>
            <person name="Sonnenschein E.C."/>
            <person name="Bech P.K."/>
        </authorList>
    </citation>
    <scope>NUCLEOTIDE SEQUENCE [LARGE SCALE GENOMIC DNA]</scope>
    <source>
        <strain evidence="3">S2599</strain>
    </source>
</reference>
<name>A0A5S3WV50_9GAMM</name>
<organism evidence="2 3">
    <name type="scientific">Pseudoalteromonas rubra</name>
    <dbReference type="NCBI Taxonomy" id="43658"/>
    <lineage>
        <taxon>Bacteria</taxon>
        <taxon>Pseudomonadati</taxon>
        <taxon>Pseudomonadota</taxon>
        <taxon>Gammaproteobacteria</taxon>
        <taxon>Alteromonadales</taxon>
        <taxon>Pseudoalteromonadaceae</taxon>
        <taxon>Pseudoalteromonas</taxon>
    </lineage>
</organism>
<accession>A0A5S3WV50</accession>
<dbReference type="AlphaFoldDB" id="A0A5S3WV50"/>
<gene>
    <name evidence="2" type="ORF">CWB98_18865</name>
</gene>
<protein>
    <recommendedName>
        <fullName evidence="1">Cupin fold metalloprotein WbuC cupin domain-containing protein</fullName>
    </recommendedName>
</protein>
<feature type="domain" description="Cupin fold metalloprotein WbuC cupin" evidence="1">
    <location>
        <begin position="14"/>
        <end position="94"/>
    </location>
</feature>
<dbReference type="InterPro" id="IPR027565">
    <property type="entry name" value="Cupin_WbuC"/>
</dbReference>
<evidence type="ECO:0000259" key="1">
    <source>
        <dbReference type="Pfam" id="PF19480"/>
    </source>
</evidence>
<proteinExistence type="predicted"/>
<evidence type="ECO:0000313" key="2">
    <source>
        <dbReference type="EMBL" id="TMP33848.1"/>
    </source>
</evidence>